<evidence type="ECO:0008006" key="3">
    <source>
        <dbReference type="Google" id="ProtNLM"/>
    </source>
</evidence>
<dbReference type="Gene3D" id="3.40.50.300">
    <property type="entry name" value="P-loop containing nucleotide triphosphate hydrolases"/>
    <property type="match status" value="1"/>
</dbReference>
<dbReference type="Pfam" id="PF13671">
    <property type="entry name" value="AAA_33"/>
    <property type="match status" value="1"/>
</dbReference>
<organism evidence="1 2">
    <name type="scientific">Curtobacterium oceanosedimentum</name>
    <dbReference type="NCBI Taxonomy" id="465820"/>
    <lineage>
        <taxon>Bacteria</taxon>
        <taxon>Bacillati</taxon>
        <taxon>Actinomycetota</taxon>
        <taxon>Actinomycetes</taxon>
        <taxon>Micrococcales</taxon>
        <taxon>Microbacteriaceae</taxon>
        <taxon>Curtobacterium</taxon>
    </lineage>
</organism>
<dbReference type="PANTHER" id="PTHR37807:SF3">
    <property type="entry name" value="OS07G0160300 PROTEIN"/>
    <property type="match status" value="1"/>
</dbReference>
<dbReference type="InterPro" id="IPR027417">
    <property type="entry name" value="P-loop_NTPase"/>
</dbReference>
<dbReference type="AlphaFoldDB" id="A0A147DR45"/>
<name>A0A147DR45_9MICO</name>
<dbReference type="SUPFAM" id="SSF52540">
    <property type="entry name" value="P-loop containing nucleoside triphosphate hydrolases"/>
    <property type="match status" value="1"/>
</dbReference>
<evidence type="ECO:0000313" key="1">
    <source>
        <dbReference type="EMBL" id="KTR52089.1"/>
    </source>
</evidence>
<reference evidence="1 2" key="1">
    <citation type="journal article" date="2016" name="Front. Microbiol.">
        <title>Genomic Resource of Rice Seed Associated Bacteria.</title>
        <authorList>
            <person name="Midha S."/>
            <person name="Bansal K."/>
            <person name="Sharma S."/>
            <person name="Kumar N."/>
            <person name="Patil P.P."/>
            <person name="Chaudhry V."/>
            <person name="Patil P.B."/>
        </authorList>
    </citation>
    <scope>NUCLEOTIDE SEQUENCE [LARGE SCALE GENOMIC DNA]</scope>
    <source>
        <strain evidence="1 2">NS359</strain>
    </source>
</reference>
<dbReference type="PATRIC" id="fig|465820.4.peg.1588"/>
<dbReference type="EMBL" id="LDRC01000038">
    <property type="protein sequence ID" value="KTR52089.1"/>
    <property type="molecule type" value="Genomic_DNA"/>
</dbReference>
<accession>A0A147DR45</accession>
<sequence length="182" mass="19262">MAQVAIVVNGMPGSGKSTVGAALAEVLGCPFLSKDRIKEPLADVVGPMIGSRALGGIAMDTMWSMARAVENGVVLDAVWLPSRDRDRLEAGLASAGSPRAVEVFCQVDRATAADRLRDRYEPGTLPVRHEVHGDLADVLAFWDEHGDEAAPIGLPGVPVVRVDTGRPYDVGALVQQIADHFV</sequence>
<dbReference type="RefSeq" id="WP_058749611.1">
    <property type="nucleotide sequence ID" value="NZ_LDRC01000038.1"/>
</dbReference>
<proteinExistence type="predicted"/>
<dbReference type="OrthoDB" id="3819922at2"/>
<comment type="caution">
    <text evidence="1">The sequence shown here is derived from an EMBL/GenBank/DDBJ whole genome shotgun (WGS) entry which is preliminary data.</text>
</comment>
<protein>
    <recommendedName>
        <fullName evidence="3">Kinase</fullName>
    </recommendedName>
</protein>
<dbReference type="STRING" id="465820.NS263_10940"/>
<gene>
    <name evidence="1" type="ORF">NS359_07495</name>
</gene>
<dbReference type="Proteomes" id="UP000072763">
    <property type="component" value="Unassembled WGS sequence"/>
</dbReference>
<dbReference type="PANTHER" id="PTHR37807">
    <property type="entry name" value="OS07G0160300 PROTEIN"/>
    <property type="match status" value="1"/>
</dbReference>
<evidence type="ECO:0000313" key="2">
    <source>
        <dbReference type="Proteomes" id="UP000072763"/>
    </source>
</evidence>